<feature type="region of interest" description="Disordered" evidence="1">
    <location>
        <begin position="49"/>
        <end position="69"/>
    </location>
</feature>
<organism evidence="2">
    <name type="scientific">uncultured Desulfobacterium sp</name>
    <dbReference type="NCBI Taxonomy" id="201089"/>
    <lineage>
        <taxon>Bacteria</taxon>
        <taxon>Pseudomonadati</taxon>
        <taxon>Thermodesulfobacteriota</taxon>
        <taxon>Desulfobacteria</taxon>
        <taxon>Desulfobacterales</taxon>
        <taxon>Desulfobacteriaceae</taxon>
        <taxon>Desulfobacterium</taxon>
        <taxon>environmental samples</taxon>
    </lineage>
</organism>
<proteinExistence type="predicted"/>
<dbReference type="EMBL" id="FR695872">
    <property type="protein sequence ID" value="CBX29038.1"/>
    <property type="molecule type" value="Genomic_DNA"/>
</dbReference>
<dbReference type="EMBL" id="FR695872">
    <property type="protein sequence ID" value="CBX29026.1"/>
    <property type="molecule type" value="Genomic_DNA"/>
</dbReference>
<name>E1YEN2_9BACT</name>
<dbReference type="AlphaFoldDB" id="E1YEN2"/>
<evidence type="ECO:0000256" key="1">
    <source>
        <dbReference type="SAM" id="MobiDB-lite"/>
    </source>
</evidence>
<reference evidence="2" key="1">
    <citation type="journal article" date="2011" name="Environ. Microbiol.">
        <title>Genomic insights into the metabolic potential of the polycyclic aromatic hydrocarbon degrading sulfate-reducing Deltaproteobacterium N47.</title>
        <authorList>
            <person name="Bergmann F."/>
            <person name="Selesi D."/>
            <person name="Weinmaier T."/>
            <person name="Tischler P."/>
            <person name="Rattei T."/>
            <person name="Meckenstock R.U."/>
        </authorList>
    </citation>
    <scope>NUCLEOTIDE SEQUENCE</scope>
</reference>
<sequence length="69" mass="7701">MADEIIEELWKIKDGIAHEHAYNVDALVAHLKAKGLSAGQKVVDLRAMKTAGQNRKRKNQRHKIAEQGA</sequence>
<dbReference type="EMBL" id="FR695874">
    <property type="protein sequence ID" value="CBX30389.1"/>
    <property type="molecule type" value="Genomic_DNA"/>
</dbReference>
<gene>
    <name evidence="4" type="ORF">N47_D31980</name>
    <name evidence="2" type="ORF">N47_J00070</name>
    <name evidence="3" type="ORF">N47_J00190</name>
</gene>
<evidence type="ECO:0000313" key="2">
    <source>
        <dbReference type="EMBL" id="CBX29026.1"/>
    </source>
</evidence>
<evidence type="ECO:0000313" key="3">
    <source>
        <dbReference type="EMBL" id="CBX29038.1"/>
    </source>
</evidence>
<accession>E1YEN2</accession>
<evidence type="ECO:0000313" key="4">
    <source>
        <dbReference type="EMBL" id="CBX30389.1"/>
    </source>
</evidence>
<protein>
    <submittedName>
        <fullName evidence="2">Uncharacterized protein</fullName>
    </submittedName>
</protein>